<dbReference type="HOGENOM" id="CLU_2634575_0_0_5"/>
<protein>
    <recommendedName>
        <fullName evidence="4">Resolvase HTH domain-containing protein</fullName>
    </recommendedName>
</protein>
<dbReference type="Proteomes" id="UP000009134">
    <property type="component" value="Chromosome"/>
</dbReference>
<dbReference type="AlphaFoldDB" id="Q2G4S9"/>
<evidence type="ECO:0000313" key="3">
    <source>
        <dbReference type="Proteomes" id="UP000009134"/>
    </source>
</evidence>
<accession>Q2G4S9</accession>
<proteinExistence type="predicted"/>
<evidence type="ECO:0008006" key="4">
    <source>
        <dbReference type="Google" id="ProtNLM"/>
    </source>
</evidence>
<gene>
    <name evidence="2" type="ordered locus">Saro_2708</name>
</gene>
<organism evidence="2 3">
    <name type="scientific">Novosphingobium aromaticivorans (strain ATCC 700278 / DSM 12444 / CCUG 56034 / CIP 105152 / NBRC 16084 / F199)</name>
    <dbReference type="NCBI Taxonomy" id="279238"/>
    <lineage>
        <taxon>Bacteria</taxon>
        <taxon>Pseudomonadati</taxon>
        <taxon>Pseudomonadota</taxon>
        <taxon>Alphaproteobacteria</taxon>
        <taxon>Sphingomonadales</taxon>
        <taxon>Sphingomonadaceae</taxon>
        <taxon>Novosphingobium</taxon>
    </lineage>
</organism>
<name>Q2G4S9_NOVAD</name>
<keyword evidence="3" id="KW-1185">Reference proteome</keyword>
<evidence type="ECO:0000313" key="2">
    <source>
        <dbReference type="EMBL" id="ABD27144.1"/>
    </source>
</evidence>
<dbReference type="STRING" id="279238.Saro_2708"/>
<dbReference type="RefSeq" id="WP_011446350.1">
    <property type="nucleotide sequence ID" value="NC_007794.1"/>
</dbReference>
<evidence type="ECO:0000256" key="1">
    <source>
        <dbReference type="SAM" id="MobiDB-lite"/>
    </source>
</evidence>
<dbReference type="KEGG" id="nar:Saro_2708"/>
<reference evidence="3" key="1">
    <citation type="submission" date="2006-01" db="EMBL/GenBank/DDBJ databases">
        <title>Complete sequence of Novosphingobium aromaticivorans DSM 12444.</title>
        <authorList>
            <consortium name="US DOE Joint Genome Institute"/>
            <person name="Copeland A."/>
            <person name="Lucas S."/>
            <person name="Lapidus A."/>
            <person name="Barry K."/>
            <person name="Detter J.C."/>
            <person name="Glavina T."/>
            <person name="Hammon N."/>
            <person name="Israni S."/>
            <person name="Pitluck S."/>
            <person name="Chain P."/>
            <person name="Malfatti S."/>
            <person name="Shin M."/>
            <person name="Vergez L."/>
            <person name="Schmutz J."/>
            <person name="Larimer F."/>
            <person name="Land M."/>
            <person name="Kyrpides N."/>
            <person name="Ivanova N."/>
            <person name="Fredrickson J."/>
            <person name="Balkwill D."/>
            <person name="Romine M.F."/>
            <person name="Richardson P."/>
        </authorList>
    </citation>
    <scope>NUCLEOTIDE SEQUENCE [LARGE SCALE GENOMIC DNA]</scope>
    <source>
        <strain evidence="3">ATCC 700278 / DSM 12444 / CCUG 56034 / CIP 105152 / NBRC 16084 / F199</strain>
    </source>
</reference>
<dbReference type="EMBL" id="CP000248">
    <property type="protein sequence ID" value="ABD27144.1"/>
    <property type="molecule type" value="Genomic_DNA"/>
</dbReference>
<feature type="region of interest" description="Disordered" evidence="1">
    <location>
        <begin position="1"/>
        <end position="29"/>
    </location>
</feature>
<sequence length="77" mass="8295">MGALRRGKAGGVTFSTTTRSNVMGRATPVTEERKSELAELAAQGLSAHMAAKKMGIAKSYAYRLWDQIKRDLGPQAV</sequence>